<dbReference type="Proteomes" id="UP000266841">
    <property type="component" value="Unassembled WGS sequence"/>
</dbReference>
<organism evidence="3 4">
    <name type="scientific">Thalassiosira oceanica</name>
    <name type="common">Marine diatom</name>
    <dbReference type="NCBI Taxonomy" id="159749"/>
    <lineage>
        <taxon>Eukaryota</taxon>
        <taxon>Sar</taxon>
        <taxon>Stramenopiles</taxon>
        <taxon>Ochrophyta</taxon>
        <taxon>Bacillariophyta</taxon>
        <taxon>Coscinodiscophyceae</taxon>
        <taxon>Thalassiosirophycidae</taxon>
        <taxon>Thalassiosirales</taxon>
        <taxon>Thalassiosiraceae</taxon>
        <taxon>Thalassiosira</taxon>
    </lineage>
</organism>
<dbReference type="EMBL" id="AGNL01010657">
    <property type="protein sequence ID" value="EJK68955.1"/>
    <property type="molecule type" value="Genomic_DNA"/>
</dbReference>
<proteinExistence type="predicted"/>
<dbReference type="OrthoDB" id="198852at2759"/>
<dbReference type="Pfam" id="PF03382">
    <property type="entry name" value="DUF285"/>
    <property type="match status" value="1"/>
</dbReference>
<dbReference type="AlphaFoldDB" id="K0SU57"/>
<gene>
    <name evidence="3" type="ORF">THAOC_09837</name>
</gene>
<evidence type="ECO:0000256" key="1">
    <source>
        <dbReference type="SAM" id="MobiDB-lite"/>
    </source>
</evidence>
<feature type="compositionally biased region" description="Low complexity" evidence="1">
    <location>
        <begin position="512"/>
        <end position="535"/>
    </location>
</feature>
<feature type="region of interest" description="Disordered" evidence="1">
    <location>
        <begin position="497"/>
        <end position="554"/>
    </location>
</feature>
<feature type="chain" id="PRO_5003837450" evidence="2">
    <location>
        <begin position="22"/>
        <end position="791"/>
    </location>
</feature>
<evidence type="ECO:0000313" key="3">
    <source>
        <dbReference type="EMBL" id="EJK68955.1"/>
    </source>
</evidence>
<sequence length="791" mass="84192">MIASNAKLALSLILSVADVGTNKFALGHDDALQFDQIFQDNDVSAETGLNDAGGTAPTTKFERSIRLAGAPTTTHVEVGADRGAGEHDKGFVEAGGRVLQGDCSTVPSWHPQYLGGWDGGYCAFETGCGSPGYSSELACCKSAYAGQMSGFCLSYLEAPPTTSPTAGDFTVDFWYPDYDTAWTSAGCLNTLPLPYNNIKDRPNYSSQMSGACLSKLGSPPTTSPTNMGNTGSHYYPDYGTAWYDAGCINKLPVPSGRPTYTSHLACCKGAYGGQMSGACLSQLESPPSTSPTSAGGLDVYYPDYGTAWDKAACVNTRPMPSGRPVYSTMLACCKGAYAGQMSGYCLSQLEAPPTTSPTSSDSTVDFWYPDYDSAWSDAGCLNSLPLPYLPGGRPTYTTNEACVSRACICSTASPPANCWNRLMSSPATKTAVSTLTLDGVNSLPSTDSGMQALTSRIKAIIQGGLSDGAQVLSISNVSFENGEVSYKVEIGYDSSKTSEDSIDATVAGAAESSPTASPTSGPTSTPTQSPSKNPTLSPTAGPTPSPTRSPVLPGQFTTNAELRTAIQEYLSQGCSSNSNCQARTDYNGAIGDWDVSRVQDFTELFQTVVPWGQPITGAHSFNEPINWDTGSATNMYRMFTHLRAFNQAISLDTSRVTNMSHMFAYNWAFNSPISFTDTSKVTNMGWMLHGMRALNRPVGVSWDVSKVKDMSGMFADSHVFNQPIQSYGWDTSSVTTINAMFKMAYGFREDASQGGQNDHTNLGFSSLRQTSDAAFGVRVHQSAARERRQTP</sequence>
<comment type="caution">
    <text evidence="3">The sequence shown here is derived from an EMBL/GenBank/DDBJ whole genome shotgun (WGS) entry which is preliminary data.</text>
</comment>
<accession>K0SU57</accession>
<protein>
    <submittedName>
        <fullName evidence="3">Uncharacterized protein</fullName>
    </submittedName>
</protein>
<dbReference type="InterPro" id="IPR005046">
    <property type="entry name" value="DUF285"/>
</dbReference>
<evidence type="ECO:0000313" key="4">
    <source>
        <dbReference type="Proteomes" id="UP000266841"/>
    </source>
</evidence>
<reference evidence="3 4" key="1">
    <citation type="journal article" date="2012" name="Genome Biol.">
        <title>Genome and low-iron response of an oceanic diatom adapted to chronic iron limitation.</title>
        <authorList>
            <person name="Lommer M."/>
            <person name="Specht M."/>
            <person name="Roy A.S."/>
            <person name="Kraemer L."/>
            <person name="Andreson R."/>
            <person name="Gutowska M.A."/>
            <person name="Wolf J."/>
            <person name="Bergner S.V."/>
            <person name="Schilhabel M.B."/>
            <person name="Klostermeier U.C."/>
            <person name="Beiko R.G."/>
            <person name="Rosenstiel P."/>
            <person name="Hippler M."/>
            <person name="Laroche J."/>
        </authorList>
    </citation>
    <scope>NUCLEOTIDE SEQUENCE [LARGE SCALE GENOMIC DNA]</scope>
    <source>
        <strain evidence="3 4">CCMP1005</strain>
    </source>
</reference>
<feature type="signal peptide" evidence="2">
    <location>
        <begin position="1"/>
        <end position="21"/>
    </location>
</feature>
<evidence type="ECO:0000256" key="2">
    <source>
        <dbReference type="SAM" id="SignalP"/>
    </source>
</evidence>
<keyword evidence="2" id="KW-0732">Signal</keyword>
<name>K0SU57_THAOC</name>
<dbReference type="eggNOG" id="ENOG502STWU">
    <property type="taxonomic scope" value="Eukaryota"/>
</dbReference>
<keyword evidence="4" id="KW-1185">Reference proteome</keyword>